<dbReference type="InterPro" id="IPR005794">
    <property type="entry name" value="Fmt"/>
</dbReference>
<gene>
    <name evidence="5 8" type="primary">fmt</name>
    <name evidence="8" type="ORF">NCTC11088_01715</name>
</gene>
<dbReference type="PANTHER" id="PTHR11138:SF5">
    <property type="entry name" value="METHIONYL-TRNA FORMYLTRANSFERASE, MITOCHONDRIAL"/>
    <property type="match status" value="1"/>
</dbReference>
<dbReference type="HAMAP" id="MF_00182">
    <property type="entry name" value="Formyl_trans"/>
    <property type="match status" value="1"/>
</dbReference>
<dbReference type="NCBIfam" id="TIGR00460">
    <property type="entry name" value="fmt"/>
    <property type="match status" value="1"/>
</dbReference>
<dbReference type="CDD" id="cd08646">
    <property type="entry name" value="FMT_core_Met-tRNA-FMT_N"/>
    <property type="match status" value="1"/>
</dbReference>
<evidence type="ECO:0000256" key="5">
    <source>
        <dbReference type="HAMAP-Rule" id="MF_00182"/>
    </source>
</evidence>
<proteinExistence type="inferred from homology"/>
<feature type="domain" description="Formyl transferase C-terminal" evidence="7">
    <location>
        <begin position="201"/>
        <end position="295"/>
    </location>
</feature>
<dbReference type="Pfam" id="PF00551">
    <property type="entry name" value="Formyl_trans_N"/>
    <property type="match status" value="1"/>
</dbReference>
<evidence type="ECO:0000256" key="4">
    <source>
        <dbReference type="ARBA" id="ARBA00022917"/>
    </source>
</evidence>
<accession>A0A379DE78</accession>
<feature type="domain" description="Formyl transferase N-terminal" evidence="6">
    <location>
        <begin position="1"/>
        <end position="175"/>
    </location>
</feature>
<dbReference type="EMBL" id="UGTH01000001">
    <property type="protein sequence ID" value="SUB75911.1"/>
    <property type="molecule type" value="Genomic_DNA"/>
</dbReference>
<dbReference type="SUPFAM" id="SSF50486">
    <property type="entry name" value="FMT C-terminal domain-like"/>
    <property type="match status" value="1"/>
</dbReference>
<dbReference type="EC" id="2.1.2.9" evidence="2 5"/>
<keyword evidence="4 5" id="KW-0648">Protein biosynthesis</keyword>
<dbReference type="InterPro" id="IPR001555">
    <property type="entry name" value="GART_AS"/>
</dbReference>
<dbReference type="PANTHER" id="PTHR11138">
    <property type="entry name" value="METHIONYL-TRNA FORMYLTRANSFERASE"/>
    <property type="match status" value="1"/>
</dbReference>
<organism evidence="8 9">
    <name type="scientific">Peptoniphilus indolicus</name>
    <dbReference type="NCBI Taxonomy" id="33030"/>
    <lineage>
        <taxon>Bacteria</taxon>
        <taxon>Bacillati</taxon>
        <taxon>Bacillota</taxon>
        <taxon>Tissierellia</taxon>
        <taxon>Tissierellales</taxon>
        <taxon>Peptoniphilaceae</taxon>
        <taxon>Peptoniphilus</taxon>
    </lineage>
</organism>
<sequence length="305" mass="33981">MKIVFMGTPEFSVMPLEAINKHHDVKLVVTQEDRKKGRGKKLLPPEVKISAENLGLKVYQPEDINSEEAIEVLRSVEADVFVVVAYGQILRKEILEMPKYGCINIHASLLPRFRGAAPINRAIIDGDIETGISIMKMNKGLDTGDVALSESMSIENLNSEELSAELSKLGSKLILKFLLDLENGNINYTPQDESISTYAEKITKETANIDFNTMNTFQIERLVRGMVDRGGAFTTYKGERLKIFKVEKAENVYGKIAGELLDDLKVKTIDGVIRITELQMPNKKRMDSKSFMLGNSLEKGIVLGG</sequence>
<dbReference type="InterPro" id="IPR036477">
    <property type="entry name" value="Formyl_transf_N_sf"/>
</dbReference>
<dbReference type="InterPro" id="IPR011034">
    <property type="entry name" value="Formyl_transferase-like_C_sf"/>
</dbReference>
<evidence type="ECO:0000256" key="1">
    <source>
        <dbReference type="ARBA" id="ARBA00010699"/>
    </source>
</evidence>
<name>A0A379DE78_9FIRM</name>
<dbReference type="Gene3D" id="3.40.50.12230">
    <property type="match status" value="1"/>
</dbReference>
<comment type="function">
    <text evidence="5">Attaches a formyl group to the free amino group of methionyl-tRNA(fMet). The formyl group appears to play a dual role in the initiator identity of N-formylmethionyl-tRNA by promoting its recognition by IF2 and preventing the misappropriation of this tRNA by the elongation apparatus.</text>
</comment>
<protein>
    <recommendedName>
        <fullName evidence="2 5">Methionyl-tRNA formyltransferase</fullName>
        <ecNumber evidence="2 5">2.1.2.9</ecNumber>
    </recommendedName>
</protein>
<evidence type="ECO:0000313" key="9">
    <source>
        <dbReference type="Proteomes" id="UP000254777"/>
    </source>
</evidence>
<evidence type="ECO:0000259" key="6">
    <source>
        <dbReference type="Pfam" id="PF00551"/>
    </source>
</evidence>
<dbReference type="CDD" id="cd08704">
    <property type="entry name" value="Met_tRNA_FMT_C"/>
    <property type="match status" value="1"/>
</dbReference>
<dbReference type="GO" id="GO:0005829">
    <property type="term" value="C:cytosol"/>
    <property type="evidence" value="ECO:0007669"/>
    <property type="project" value="TreeGrafter"/>
</dbReference>
<evidence type="ECO:0000313" key="8">
    <source>
        <dbReference type="EMBL" id="SUB75911.1"/>
    </source>
</evidence>
<dbReference type="PROSITE" id="PS00373">
    <property type="entry name" value="GART"/>
    <property type="match status" value="1"/>
</dbReference>
<feature type="binding site" evidence="5">
    <location>
        <begin position="108"/>
        <end position="111"/>
    </location>
    <ligand>
        <name>(6S)-5,6,7,8-tetrahydrofolate</name>
        <dbReference type="ChEBI" id="CHEBI:57453"/>
    </ligand>
</feature>
<dbReference type="Proteomes" id="UP000254777">
    <property type="component" value="Unassembled WGS sequence"/>
</dbReference>
<comment type="catalytic activity">
    <reaction evidence="5">
        <text>L-methionyl-tRNA(fMet) + (6R)-10-formyltetrahydrofolate = N-formyl-L-methionyl-tRNA(fMet) + (6S)-5,6,7,8-tetrahydrofolate + H(+)</text>
        <dbReference type="Rhea" id="RHEA:24380"/>
        <dbReference type="Rhea" id="RHEA-COMP:9952"/>
        <dbReference type="Rhea" id="RHEA-COMP:9953"/>
        <dbReference type="ChEBI" id="CHEBI:15378"/>
        <dbReference type="ChEBI" id="CHEBI:57453"/>
        <dbReference type="ChEBI" id="CHEBI:78530"/>
        <dbReference type="ChEBI" id="CHEBI:78844"/>
        <dbReference type="ChEBI" id="CHEBI:195366"/>
        <dbReference type="EC" id="2.1.2.9"/>
    </reaction>
</comment>
<dbReference type="SUPFAM" id="SSF53328">
    <property type="entry name" value="Formyltransferase"/>
    <property type="match status" value="1"/>
</dbReference>
<dbReference type="InterPro" id="IPR044135">
    <property type="entry name" value="Met-tRNA-FMT_C"/>
</dbReference>
<dbReference type="AlphaFoldDB" id="A0A379DE78"/>
<comment type="similarity">
    <text evidence="1 5">Belongs to the Fmt family.</text>
</comment>
<evidence type="ECO:0000256" key="3">
    <source>
        <dbReference type="ARBA" id="ARBA00022679"/>
    </source>
</evidence>
<dbReference type="InterPro" id="IPR002376">
    <property type="entry name" value="Formyl_transf_N"/>
</dbReference>
<keyword evidence="3 5" id="KW-0808">Transferase</keyword>
<dbReference type="InterPro" id="IPR005793">
    <property type="entry name" value="Formyl_trans_C"/>
</dbReference>
<dbReference type="Pfam" id="PF02911">
    <property type="entry name" value="Formyl_trans_C"/>
    <property type="match status" value="1"/>
</dbReference>
<dbReference type="InterPro" id="IPR041711">
    <property type="entry name" value="Met-tRNA-FMT_N"/>
</dbReference>
<evidence type="ECO:0000256" key="2">
    <source>
        <dbReference type="ARBA" id="ARBA00012261"/>
    </source>
</evidence>
<reference evidence="8 9" key="1">
    <citation type="submission" date="2018-06" db="EMBL/GenBank/DDBJ databases">
        <authorList>
            <consortium name="Pathogen Informatics"/>
            <person name="Doyle S."/>
        </authorList>
    </citation>
    <scope>NUCLEOTIDE SEQUENCE [LARGE SCALE GENOMIC DNA]</scope>
    <source>
        <strain evidence="8 9">NCTC11088</strain>
    </source>
</reference>
<dbReference type="GO" id="GO:0004479">
    <property type="term" value="F:methionyl-tRNA formyltransferase activity"/>
    <property type="evidence" value="ECO:0007669"/>
    <property type="project" value="UniProtKB-UniRule"/>
</dbReference>
<evidence type="ECO:0000259" key="7">
    <source>
        <dbReference type="Pfam" id="PF02911"/>
    </source>
</evidence>